<reference evidence="4" key="2">
    <citation type="submission" date="2020-09" db="EMBL/GenBank/DDBJ databases">
        <authorList>
            <person name="Sun Q."/>
            <person name="Zhou Y."/>
        </authorList>
    </citation>
    <scope>NUCLEOTIDE SEQUENCE</scope>
    <source>
        <strain evidence="4">CGMCC 1.15958</strain>
    </source>
</reference>
<evidence type="ECO:0000259" key="3">
    <source>
        <dbReference type="Pfam" id="PF19295"/>
    </source>
</evidence>
<dbReference type="InterPro" id="IPR000825">
    <property type="entry name" value="SUF_FeS_clus_asmbl_SufBD_core"/>
</dbReference>
<dbReference type="InterPro" id="IPR011542">
    <property type="entry name" value="SUF_FeS_clus_asmbl_SufD"/>
</dbReference>
<dbReference type="PANTHER" id="PTHR43575:SF1">
    <property type="entry name" value="PROTEIN ABCI7, CHLOROPLASTIC"/>
    <property type="match status" value="1"/>
</dbReference>
<protein>
    <submittedName>
        <fullName evidence="4">Fe-S cluster assembly protein SufD</fullName>
    </submittedName>
</protein>
<dbReference type="SUPFAM" id="SSF101960">
    <property type="entry name" value="Stabilizer of iron transporter SufD"/>
    <property type="match status" value="1"/>
</dbReference>
<reference evidence="4" key="1">
    <citation type="journal article" date="2014" name="Int. J. Syst. Evol. Microbiol.">
        <title>Complete genome sequence of Corynebacterium casei LMG S-19264T (=DSM 44701T), isolated from a smear-ripened cheese.</title>
        <authorList>
            <consortium name="US DOE Joint Genome Institute (JGI-PGF)"/>
            <person name="Walter F."/>
            <person name="Albersmeier A."/>
            <person name="Kalinowski J."/>
            <person name="Ruckert C."/>
        </authorList>
    </citation>
    <scope>NUCLEOTIDE SEQUENCE</scope>
    <source>
        <strain evidence="4">CGMCC 1.15958</strain>
    </source>
</reference>
<proteinExistence type="inferred from homology"/>
<evidence type="ECO:0000313" key="4">
    <source>
        <dbReference type="EMBL" id="GGD69961.1"/>
    </source>
</evidence>
<dbReference type="InterPro" id="IPR055346">
    <property type="entry name" value="Fe-S_cluster_assembly_SufBD"/>
</dbReference>
<feature type="domain" description="SUF system FeS cluster assembly SufBD N-terminal" evidence="3">
    <location>
        <begin position="13"/>
        <end position="176"/>
    </location>
</feature>
<dbReference type="PANTHER" id="PTHR43575">
    <property type="entry name" value="PROTEIN ABCI7, CHLOROPLASTIC"/>
    <property type="match status" value="1"/>
</dbReference>
<evidence type="ECO:0000313" key="5">
    <source>
        <dbReference type="Proteomes" id="UP000609064"/>
    </source>
</evidence>
<organism evidence="4 5">
    <name type="scientific">Emticicia aquatilis</name>
    <dbReference type="NCBI Taxonomy" id="1537369"/>
    <lineage>
        <taxon>Bacteria</taxon>
        <taxon>Pseudomonadati</taxon>
        <taxon>Bacteroidota</taxon>
        <taxon>Cytophagia</taxon>
        <taxon>Cytophagales</taxon>
        <taxon>Leadbetterellaceae</taxon>
        <taxon>Emticicia</taxon>
    </lineage>
</organism>
<feature type="domain" description="SUF system FeS cluster assembly SufBD core" evidence="2">
    <location>
        <begin position="186"/>
        <end position="415"/>
    </location>
</feature>
<gene>
    <name evidence="4" type="primary">sufD</name>
    <name evidence="4" type="ORF">GCM10011514_37530</name>
</gene>
<sequence length="444" mass="49650">MSSIENKDGANLKAELIADFQTSQAVLNGKSALPVHQLRSEAMKSFDKLGFPTIRHEEWKYSNVSNLVKQTFDFHTKTDFNQTDLEKIPLPHLTGNVLYFINGVYNAELSQIATPESKLQVLPFSVALAQQPELIEGYFGKYANYETDAFTALNTALSNDGVVVKVADNKVVEEPIILRFIADARTANVGSQPRNLIVVGQNSQVKIAEAYRTVGDEAAFVNTVTEIIVGESAMVDYYKVQNESDKSYHIGTTQVYQKGRSYFYAATATLNGGFVRNNLNVVLDGEHIESHLYGLYVPNGKQHVDNHTLVDHQKPNCESNELYKGILMDKSTGVFNGKIFVREDAQKTNAYQNCRNVVTSDEATMNTKPQLEIWADDVKCSHGTTTGQLNDEAIFYMQSRGIPKKEAIRLQLLAFAQDVVTQIKIDSIREYIEELILEKLEAAR</sequence>
<dbReference type="NCBIfam" id="TIGR01981">
    <property type="entry name" value="sufD"/>
    <property type="match status" value="1"/>
</dbReference>
<dbReference type="Pfam" id="PF19295">
    <property type="entry name" value="SufBD_N"/>
    <property type="match status" value="1"/>
</dbReference>
<name>A0A916Z0J6_9BACT</name>
<dbReference type="Proteomes" id="UP000609064">
    <property type="component" value="Unassembled WGS sequence"/>
</dbReference>
<dbReference type="InterPro" id="IPR037284">
    <property type="entry name" value="SUF_FeS_clus_asmbl_SufBD_sf"/>
</dbReference>
<evidence type="ECO:0000259" key="2">
    <source>
        <dbReference type="Pfam" id="PF01458"/>
    </source>
</evidence>
<dbReference type="InterPro" id="IPR045595">
    <property type="entry name" value="SufBD_N"/>
</dbReference>
<keyword evidence="5" id="KW-1185">Reference proteome</keyword>
<evidence type="ECO:0000256" key="1">
    <source>
        <dbReference type="ARBA" id="ARBA00043967"/>
    </source>
</evidence>
<dbReference type="EMBL" id="BMKK01000008">
    <property type="protein sequence ID" value="GGD69961.1"/>
    <property type="molecule type" value="Genomic_DNA"/>
</dbReference>
<dbReference type="AlphaFoldDB" id="A0A916Z0J6"/>
<accession>A0A916Z0J6</accession>
<dbReference type="RefSeq" id="WP_188768229.1">
    <property type="nucleotide sequence ID" value="NZ_BMKK01000008.1"/>
</dbReference>
<dbReference type="Pfam" id="PF01458">
    <property type="entry name" value="SUFBD_core"/>
    <property type="match status" value="1"/>
</dbReference>
<comment type="caution">
    <text evidence="4">The sequence shown here is derived from an EMBL/GenBank/DDBJ whole genome shotgun (WGS) entry which is preliminary data.</text>
</comment>
<comment type="similarity">
    <text evidence="1">Belongs to the iron-sulfur cluster assembly SufBD family.</text>
</comment>
<dbReference type="GO" id="GO:0016226">
    <property type="term" value="P:iron-sulfur cluster assembly"/>
    <property type="evidence" value="ECO:0007669"/>
    <property type="project" value="InterPro"/>
</dbReference>